<evidence type="ECO:0000313" key="2">
    <source>
        <dbReference type="Proteomes" id="UP001064262"/>
    </source>
</evidence>
<dbReference type="EMBL" id="JAODIM010000042">
    <property type="protein sequence ID" value="MCU5778738.1"/>
    <property type="molecule type" value="Genomic_DNA"/>
</dbReference>
<proteinExistence type="predicted"/>
<name>A0A9J6PMX4_9GAMM</name>
<dbReference type="InterPro" id="IPR020489">
    <property type="entry name" value="Uncharacterised_YejG"/>
</dbReference>
<gene>
    <name evidence="1" type="ORF">N5923_14700</name>
</gene>
<dbReference type="RefSeq" id="WP_267142514.1">
    <property type="nucleotide sequence ID" value="NZ_JAODIL010000070.1"/>
</dbReference>
<keyword evidence="2" id="KW-1185">Reference proteome</keyword>
<dbReference type="Proteomes" id="UP001064262">
    <property type="component" value="Unassembled WGS sequence"/>
</dbReference>
<sequence>MNRLQLSVVHRLPQSYRWSSGLSGGTIEPLEISGLTNDNDLIGLKLLSHNGESAWDIMQILKTALNEIQVECAVVEWQGEPCLFVHRNDESATNCRLKNQGVAIAEAFSASNPF</sequence>
<reference evidence="1" key="1">
    <citation type="submission" date="2022-09" db="EMBL/GenBank/DDBJ databases">
        <title>Winslowiella arboricola sp. nov., isolated from bleeding cankers on broadleaf hosts.</title>
        <authorList>
            <person name="Brady C."/>
            <person name="Kaur S."/>
            <person name="Crampton B."/>
            <person name="Maddock D."/>
            <person name="Arnold D."/>
            <person name="Denman S."/>
        </authorList>
    </citation>
    <scope>NUCLEOTIDE SEQUENCE</scope>
    <source>
        <strain evidence="1">BAC 15a-03b</strain>
    </source>
</reference>
<dbReference type="AlphaFoldDB" id="A0A9J6PMX4"/>
<organism evidence="1 2">
    <name type="scientific">Winslowiella arboricola</name>
    <dbReference type="NCBI Taxonomy" id="2978220"/>
    <lineage>
        <taxon>Bacteria</taxon>
        <taxon>Pseudomonadati</taxon>
        <taxon>Pseudomonadota</taxon>
        <taxon>Gammaproteobacteria</taxon>
        <taxon>Enterobacterales</taxon>
        <taxon>Erwiniaceae</taxon>
        <taxon>Winslowiella</taxon>
    </lineage>
</organism>
<protein>
    <submittedName>
        <fullName evidence="1">YejG family protein</fullName>
    </submittedName>
</protein>
<accession>A0A9J6PMX4</accession>
<dbReference type="Pfam" id="PF13989">
    <property type="entry name" value="YejG"/>
    <property type="match status" value="1"/>
</dbReference>
<evidence type="ECO:0000313" key="1">
    <source>
        <dbReference type="EMBL" id="MCU5778738.1"/>
    </source>
</evidence>
<comment type="caution">
    <text evidence="1">The sequence shown here is derived from an EMBL/GenBank/DDBJ whole genome shotgun (WGS) entry which is preliminary data.</text>
</comment>
<dbReference type="NCBIfam" id="NF008811">
    <property type="entry name" value="PRK11835.1"/>
    <property type="match status" value="1"/>
</dbReference>